<reference evidence="1 2" key="1">
    <citation type="submission" date="2021-11" db="EMBL/GenBank/DDBJ databases">
        <authorList>
            <person name="Oh E.-T."/>
            <person name="Kim S.-B."/>
        </authorList>
    </citation>
    <scope>NUCLEOTIDE SEQUENCE [LARGE SCALE GENOMIC DNA]</scope>
    <source>
        <strain evidence="1 2">MMS20-SJTR3</strain>
    </source>
</reference>
<gene>
    <name evidence="1" type="ORF">LJ656_13085</name>
</gene>
<dbReference type="Pfam" id="PF24585">
    <property type="entry name" value="YunG"/>
    <property type="match status" value="1"/>
</dbReference>
<proteinExistence type="predicted"/>
<protein>
    <recommendedName>
        <fullName evidence="3">YunG</fullName>
    </recommendedName>
</protein>
<sequence>MTEATLKAAASNTFATPVDLYRVLSRVWAGDTASPTHAWSPSNPAQNHCSLTSLIVQDYFGGEILTTRTPGGTHFYNLIDGRRWDLTVSQFAEPIPFDDTPSTRDAALADGSLEKYELLKSRLQAAQ</sequence>
<keyword evidence="2" id="KW-1185">Reference proteome</keyword>
<accession>A0ABS8JUF9</accession>
<evidence type="ECO:0000313" key="2">
    <source>
        <dbReference type="Proteomes" id="UP001431019"/>
    </source>
</evidence>
<dbReference type="Proteomes" id="UP001431019">
    <property type="component" value="Unassembled WGS sequence"/>
</dbReference>
<name>A0ABS8JUF9_9BURK</name>
<dbReference type="RefSeq" id="WP_230509837.1">
    <property type="nucleotide sequence ID" value="NZ_JAJITD010000006.1"/>
</dbReference>
<comment type="caution">
    <text evidence="1">The sequence shown here is derived from an EMBL/GenBank/DDBJ whole genome shotgun (WGS) entry which is preliminary data.</text>
</comment>
<evidence type="ECO:0008006" key="3">
    <source>
        <dbReference type="Google" id="ProtNLM"/>
    </source>
</evidence>
<organism evidence="1 2">
    <name type="scientific">Paraburkholderia sejongensis</name>
    <dbReference type="NCBI Taxonomy" id="2886946"/>
    <lineage>
        <taxon>Bacteria</taxon>
        <taxon>Pseudomonadati</taxon>
        <taxon>Pseudomonadota</taxon>
        <taxon>Betaproteobacteria</taxon>
        <taxon>Burkholderiales</taxon>
        <taxon>Burkholderiaceae</taxon>
        <taxon>Paraburkholderia</taxon>
    </lineage>
</organism>
<dbReference type="InterPro" id="IPR056238">
    <property type="entry name" value="YunG-like"/>
</dbReference>
<dbReference type="EMBL" id="JAJITD010000006">
    <property type="protein sequence ID" value="MCC8393527.1"/>
    <property type="molecule type" value="Genomic_DNA"/>
</dbReference>
<evidence type="ECO:0000313" key="1">
    <source>
        <dbReference type="EMBL" id="MCC8393527.1"/>
    </source>
</evidence>